<evidence type="ECO:0000256" key="9">
    <source>
        <dbReference type="ARBA" id="ARBA00023273"/>
    </source>
</evidence>
<evidence type="ECO:0000256" key="2">
    <source>
        <dbReference type="ARBA" id="ARBA00004141"/>
    </source>
</evidence>
<dbReference type="PANTHER" id="PTHR28388">
    <property type="entry name" value="TRANSMEMBRANE PROTEIN 237"/>
    <property type="match status" value="1"/>
</dbReference>
<dbReference type="PANTHER" id="PTHR28388:SF1">
    <property type="entry name" value="TRANSMEMBRANE PROTEIN 237"/>
    <property type="match status" value="1"/>
</dbReference>
<evidence type="ECO:0000256" key="4">
    <source>
        <dbReference type="ARBA" id="ARBA00022692"/>
    </source>
</evidence>
<dbReference type="InterPro" id="IPR029409">
    <property type="entry name" value="TMEM237"/>
</dbReference>
<dbReference type="Pfam" id="PF15383">
    <property type="entry name" value="TMEM237"/>
    <property type="match status" value="1"/>
</dbReference>
<organism evidence="12 13">
    <name type="scientific">Ataeniobius toweri</name>
    <dbReference type="NCBI Taxonomy" id="208326"/>
    <lineage>
        <taxon>Eukaryota</taxon>
        <taxon>Metazoa</taxon>
        <taxon>Chordata</taxon>
        <taxon>Craniata</taxon>
        <taxon>Vertebrata</taxon>
        <taxon>Euteleostomi</taxon>
        <taxon>Actinopterygii</taxon>
        <taxon>Neopterygii</taxon>
        <taxon>Teleostei</taxon>
        <taxon>Neoteleostei</taxon>
        <taxon>Acanthomorphata</taxon>
        <taxon>Ovalentaria</taxon>
        <taxon>Atherinomorphae</taxon>
        <taxon>Cyprinodontiformes</taxon>
        <taxon>Goodeidae</taxon>
        <taxon>Ataeniobius</taxon>
    </lineage>
</organism>
<keyword evidence="6 11" id="KW-1133">Transmembrane helix</keyword>
<feature type="transmembrane region" description="Helical" evidence="11">
    <location>
        <begin position="25"/>
        <end position="47"/>
    </location>
</feature>
<keyword evidence="4 11" id="KW-0812">Transmembrane</keyword>
<evidence type="ECO:0000256" key="10">
    <source>
        <dbReference type="ARBA" id="ARBA00025631"/>
    </source>
</evidence>
<sequence>MTQVISVLLGYKNHRSRPPGSEQQILRPWIVVNLVVALLVGVAWAVVSTRPDIDYTEEFLMTMELEGFPRGDENLDIPA</sequence>
<keyword evidence="5" id="KW-0970">Cilium biogenesis/degradation</keyword>
<evidence type="ECO:0000256" key="11">
    <source>
        <dbReference type="SAM" id="Phobius"/>
    </source>
</evidence>
<evidence type="ECO:0000256" key="6">
    <source>
        <dbReference type="ARBA" id="ARBA00022989"/>
    </source>
</evidence>
<evidence type="ECO:0000313" key="12">
    <source>
        <dbReference type="EMBL" id="MED6236962.1"/>
    </source>
</evidence>
<protein>
    <submittedName>
        <fullName evidence="12">Uncharacterized protein</fullName>
    </submittedName>
</protein>
<proteinExistence type="inferred from homology"/>
<comment type="caution">
    <text evidence="12">The sequence shown here is derived from an EMBL/GenBank/DDBJ whole genome shotgun (WGS) entry which is preliminary data.</text>
</comment>
<dbReference type="Proteomes" id="UP001345963">
    <property type="component" value="Unassembled WGS sequence"/>
</dbReference>
<dbReference type="EMBL" id="JAHUTI010013315">
    <property type="protein sequence ID" value="MED6236962.1"/>
    <property type="molecule type" value="Genomic_DNA"/>
</dbReference>
<accession>A0ABU7AFU2</accession>
<keyword evidence="8 11" id="KW-0472">Membrane</keyword>
<comment type="similarity">
    <text evidence="3">Belongs to the TMEM237 family.</text>
</comment>
<comment type="subcellular location">
    <subcellularLocation>
        <location evidence="1">Cell projection</location>
        <location evidence="1">Cilium</location>
    </subcellularLocation>
    <subcellularLocation>
        <location evidence="2">Membrane</location>
        <topology evidence="2">Multi-pass membrane protein</topology>
    </subcellularLocation>
</comment>
<evidence type="ECO:0000256" key="5">
    <source>
        <dbReference type="ARBA" id="ARBA00022794"/>
    </source>
</evidence>
<reference evidence="12 13" key="1">
    <citation type="submission" date="2021-07" db="EMBL/GenBank/DDBJ databases">
        <authorList>
            <person name="Palmer J.M."/>
        </authorList>
    </citation>
    <scope>NUCLEOTIDE SEQUENCE [LARGE SCALE GENOMIC DNA]</scope>
    <source>
        <strain evidence="12 13">AT_MEX2019</strain>
        <tissue evidence="12">Muscle</tissue>
    </source>
</reference>
<gene>
    <name evidence="12" type="ORF">ATANTOWER_016836</name>
</gene>
<name>A0ABU7AFU2_9TELE</name>
<keyword evidence="13" id="KW-1185">Reference proteome</keyword>
<evidence type="ECO:0000256" key="7">
    <source>
        <dbReference type="ARBA" id="ARBA00023069"/>
    </source>
</evidence>
<evidence type="ECO:0000313" key="13">
    <source>
        <dbReference type="Proteomes" id="UP001345963"/>
    </source>
</evidence>
<comment type="function">
    <text evidence="10">Component of the transition zone in primary cilia. Required for ciliogenesis.</text>
</comment>
<evidence type="ECO:0000256" key="1">
    <source>
        <dbReference type="ARBA" id="ARBA00004138"/>
    </source>
</evidence>
<evidence type="ECO:0000256" key="3">
    <source>
        <dbReference type="ARBA" id="ARBA00008783"/>
    </source>
</evidence>
<keyword evidence="9" id="KW-0966">Cell projection</keyword>
<keyword evidence="7" id="KW-0969">Cilium</keyword>
<evidence type="ECO:0000256" key="8">
    <source>
        <dbReference type="ARBA" id="ARBA00023136"/>
    </source>
</evidence>